<organism evidence="4 5">
    <name type="scientific">Chengkuizengella axinellae</name>
    <dbReference type="NCBI Taxonomy" id="3064388"/>
    <lineage>
        <taxon>Bacteria</taxon>
        <taxon>Bacillati</taxon>
        <taxon>Bacillota</taxon>
        <taxon>Bacilli</taxon>
        <taxon>Bacillales</taxon>
        <taxon>Paenibacillaceae</taxon>
        <taxon>Chengkuizengella</taxon>
    </lineage>
</organism>
<evidence type="ECO:0000259" key="3">
    <source>
        <dbReference type="Pfam" id="PF10145"/>
    </source>
</evidence>
<dbReference type="PANTHER" id="PTHR37813:SF1">
    <property type="entry name" value="FELS-2 PROPHAGE PROTEIN"/>
    <property type="match status" value="1"/>
</dbReference>
<feature type="coiled-coil region" evidence="2">
    <location>
        <begin position="26"/>
        <end position="69"/>
    </location>
</feature>
<feature type="coiled-coil region" evidence="2">
    <location>
        <begin position="687"/>
        <end position="714"/>
    </location>
</feature>
<feature type="domain" description="Phage tail tape measure protein" evidence="3">
    <location>
        <begin position="139"/>
        <end position="333"/>
    </location>
</feature>
<sequence>MSRRGKEYEIAFKLNGELESSFKRSFGDANDSIRDIEKELRQLSNSNHMGRFDRDIQDAERSLRNLDRETDGFGNTLKRVAEYTGAYHLITTAAESLTDLVGTTFEYEGSLKQLQAATGQTVEEMQAIETSMKNLYNQNIGESFTDLTETLSTVQQITDQTGGTLENTAKQAIVFRDVFKEDVPESIKTVDTLMKQFGTTSEDAYDLLAQGAQNGLNKSNELLDSANEYAPHFAALGFSANEMFDMFGSGLEAGAFNLDKIGDLVKEFNIKSTDGSKATIEAFEELNMDAQSMMETIGSGGPEAEKAFDDIVNSILSVQDSVKQNEIGFALMGTPFEDLELTVFESMTNVRSQFDQTKDTMEEIAAVKYDTVGHEYEKLGHQLMTGIILPYSEELLPVLKDAAEWMIENQETLELIGLAVPAAILGKSVVGITKGFQNITSSILGATSTAGKFGAASLLLTNPVGIAATAVGGLAFGVMAYKKHQEEARQALINMGDDLEVAIGQYEEVTEKTGETRELVTEYQNLSEAVRRNVDPSKDLTVEKERLAELEQILHDMYPDTISNYDIESGRIKDKIDLLDEEIDREERLARIRLEQEASSSYIKIPELTSEISDLEKGISELETKGKELKPVVDSFGELYLQLYDVMQMEPSQQNDNLIQEILNKANNIGRDHGYKVAYPHDFEEQMERLSGDYEELISNMNEKSEELYTAENSLESLYKAQKSIIEMDLGGSIEEQAKAYKELTKEEKSRFEQAISDIEKLNDEMDLLEDYKKIDIDVVVNEKLNSMYNGQFGAVTSQYGQLNGYAEGGMITRPELAWIGEGGDTEMVLPMNNKPRSHALLDTANQMMGRGGGGNNIYLTYSPNQTIYSDSNNVQVQAERALKNDRDSLMAQLEEIAKDQERLVYE</sequence>
<keyword evidence="1" id="KW-1188">Viral release from host cell</keyword>
<feature type="coiled-coil region" evidence="2">
    <location>
        <begin position="742"/>
        <end position="772"/>
    </location>
</feature>
<dbReference type="RefSeq" id="WP_305994442.1">
    <property type="nucleotide sequence ID" value="NZ_JAVAMP010000026.1"/>
</dbReference>
<evidence type="ECO:0000256" key="1">
    <source>
        <dbReference type="ARBA" id="ARBA00022612"/>
    </source>
</evidence>
<comment type="caution">
    <text evidence="4">The sequence shown here is derived from an EMBL/GenBank/DDBJ whole genome shotgun (WGS) entry which is preliminary data.</text>
</comment>
<gene>
    <name evidence="4" type="ORF">Q5Y73_23885</name>
</gene>
<protein>
    <submittedName>
        <fullName evidence="4">Phage tail tape measure protein</fullName>
    </submittedName>
</protein>
<keyword evidence="5" id="KW-1185">Reference proteome</keyword>
<evidence type="ECO:0000313" key="4">
    <source>
        <dbReference type="EMBL" id="MDP5277141.1"/>
    </source>
</evidence>
<keyword evidence="2" id="KW-0175">Coiled coil</keyword>
<accession>A0ABT9J699</accession>
<dbReference type="PANTHER" id="PTHR37813">
    <property type="entry name" value="FELS-2 PROPHAGE PROTEIN"/>
    <property type="match status" value="1"/>
</dbReference>
<reference evidence="4 5" key="1">
    <citation type="submission" date="2023-08" db="EMBL/GenBank/DDBJ databases">
        <authorList>
            <person name="Park J.-S."/>
        </authorList>
    </citation>
    <scope>NUCLEOTIDE SEQUENCE [LARGE SCALE GENOMIC DNA]</scope>
    <source>
        <strain evidence="4 5">2205SS18-9</strain>
    </source>
</reference>
<name>A0ABT9J699_9BACL</name>
<evidence type="ECO:0000313" key="5">
    <source>
        <dbReference type="Proteomes" id="UP001231941"/>
    </source>
</evidence>
<dbReference type="Pfam" id="PF10145">
    <property type="entry name" value="PhageMin_Tail"/>
    <property type="match status" value="1"/>
</dbReference>
<dbReference type="EMBL" id="JAVAMP010000026">
    <property type="protein sequence ID" value="MDP5277141.1"/>
    <property type="molecule type" value="Genomic_DNA"/>
</dbReference>
<proteinExistence type="predicted"/>
<evidence type="ECO:0000256" key="2">
    <source>
        <dbReference type="SAM" id="Coils"/>
    </source>
</evidence>
<dbReference type="Proteomes" id="UP001231941">
    <property type="component" value="Unassembled WGS sequence"/>
</dbReference>
<dbReference type="InterPro" id="IPR010090">
    <property type="entry name" value="Phage_tape_meas"/>
</dbReference>